<keyword evidence="10 24" id="KW-0547">Nucleotide-binding</keyword>
<comment type="subunit">
    <text evidence="21">Heterotetramer upon binding of the ligand. The heterotetramer is composed of an ephrin dimer and a receptor dimer. Oligomerization is probably required to induce biological responses.</text>
</comment>
<evidence type="ECO:0000256" key="17">
    <source>
        <dbReference type="ARBA" id="ARBA00023157"/>
    </source>
</evidence>
<evidence type="ECO:0000256" key="3">
    <source>
        <dbReference type="ARBA" id="ARBA00011902"/>
    </source>
</evidence>
<evidence type="ECO:0000313" key="31">
    <source>
        <dbReference type="Proteomes" id="UP000324091"/>
    </source>
</evidence>
<evidence type="ECO:0000256" key="21">
    <source>
        <dbReference type="ARBA" id="ARBA00038546"/>
    </source>
</evidence>
<evidence type="ECO:0000256" key="4">
    <source>
        <dbReference type="ARBA" id="ARBA00022473"/>
    </source>
</evidence>
<evidence type="ECO:0000256" key="15">
    <source>
        <dbReference type="ARBA" id="ARBA00023136"/>
    </source>
</evidence>
<dbReference type="GO" id="GO:0030425">
    <property type="term" value="C:dendrite"/>
    <property type="evidence" value="ECO:0007669"/>
    <property type="project" value="UniProtKB-SubCell"/>
</dbReference>
<dbReference type="EC" id="2.7.10.1" evidence="3"/>
<dbReference type="FunFam" id="1.10.510.10:FF:000015">
    <property type="entry name" value="Ephrin type-B receptor 2"/>
    <property type="match status" value="1"/>
</dbReference>
<dbReference type="InterPro" id="IPR001245">
    <property type="entry name" value="Ser-Thr/Tyr_kinase_cat_dom"/>
</dbReference>
<dbReference type="SMART" id="SM00060">
    <property type="entry name" value="FN3"/>
    <property type="match status" value="2"/>
</dbReference>
<evidence type="ECO:0000256" key="9">
    <source>
        <dbReference type="ARBA" id="ARBA00022737"/>
    </source>
</evidence>
<keyword evidence="15" id="KW-0472">Membrane</keyword>
<dbReference type="Pfam" id="PF01404">
    <property type="entry name" value="Ephrin_lbd"/>
    <property type="match status" value="1"/>
</dbReference>
<dbReference type="InterPro" id="IPR003961">
    <property type="entry name" value="FN3_dom"/>
</dbReference>
<keyword evidence="7" id="KW-0808">Transferase</keyword>
<dbReference type="FunFam" id="2.60.40.1770:FF:000001">
    <property type="entry name" value="Ephrin type-A receptor 5"/>
    <property type="match status" value="1"/>
</dbReference>
<dbReference type="FunFam" id="2.60.40.10:FF:000520">
    <property type="entry name" value="ephrin type-B receptor 3"/>
    <property type="match status" value="1"/>
</dbReference>
<feature type="binding site" evidence="24">
    <location>
        <position position="937"/>
    </location>
    <ligand>
        <name>ATP</name>
        <dbReference type="ChEBI" id="CHEBI:30616"/>
    </ligand>
</feature>
<dbReference type="FunFam" id="2.10.50.10:FF:000001">
    <property type="entry name" value="Ephrin type-A receptor 5"/>
    <property type="match status" value="1"/>
</dbReference>
<feature type="signal peptide" evidence="26">
    <location>
        <begin position="1"/>
        <end position="19"/>
    </location>
</feature>
<dbReference type="SMART" id="SM00219">
    <property type="entry name" value="TyrKc"/>
    <property type="match status" value="1"/>
</dbReference>
<name>A0A5C6P0K6_9TELE</name>
<dbReference type="Pfam" id="PF25599">
    <property type="entry name" value="Ephrin_CRD"/>
    <property type="match status" value="1"/>
</dbReference>
<keyword evidence="5" id="KW-1003">Cell membrane</keyword>
<evidence type="ECO:0000256" key="26">
    <source>
        <dbReference type="SAM" id="SignalP"/>
    </source>
</evidence>
<dbReference type="InterPro" id="IPR013783">
    <property type="entry name" value="Ig-like_fold"/>
</dbReference>
<reference evidence="30 31" key="1">
    <citation type="submission" date="2019-04" db="EMBL/GenBank/DDBJ databases">
        <title>Chromosome genome assembly for Takifugu flavidus.</title>
        <authorList>
            <person name="Xiao S."/>
        </authorList>
    </citation>
    <scope>NUCLEOTIDE SEQUENCE [LARGE SCALE GENOMIC DNA]</scope>
    <source>
        <strain evidence="30">HTHZ2018</strain>
        <tissue evidence="30">Muscle</tissue>
    </source>
</reference>
<dbReference type="InterPro" id="IPR011009">
    <property type="entry name" value="Kinase-like_dom_sf"/>
</dbReference>
<dbReference type="PROSITE" id="PS50853">
    <property type="entry name" value="FN3"/>
    <property type="match status" value="2"/>
</dbReference>
<keyword evidence="4" id="KW-0217">Developmental protein</keyword>
<evidence type="ECO:0000256" key="16">
    <source>
        <dbReference type="ARBA" id="ARBA00023137"/>
    </source>
</evidence>
<evidence type="ECO:0000259" key="29">
    <source>
        <dbReference type="PROSITE" id="PS51550"/>
    </source>
</evidence>
<dbReference type="InterPro" id="IPR001090">
    <property type="entry name" value="Ephrin_rcpt_lig-bd_dom"/>
</dbReference>
<feature type="chain" id="PRO_5022746971" description="Ephrin type-B receptor 3" evidence="26">
    <location>
        <begin position="20"/>
        <end position="1183"/>
    </location>
</feature>
<dbReference type="GO" id="GO:0005005">
    <property type="term" value="F:transmembrane-ephrin receptor activity"/>
    <property type="evidence" value="ECO:0007669"/>
    <property type="project" value="TreeGrafter"/>
</dbReference>
<dbReference type="Gene3D" id="2.60.120.260">
    <property type="entry name" value="Galactose-binding domain-like"/>
    <property type="match status" value="1"/>
</dbReference>
<evidence type="ECO:0000256" key="8">
    <source>
        <dbReference type="ARBA" id="ARBA00022692"/>
    </source>
</evidence>
<feature type="domain" description="Eph LBD" evidence="29">
    <location>
        <begin position="120"/>
        <end position="298"/>
    </location>
</feature>
<dbReference type="PROSITE" id="PS51550">
    <property type="entry name" value="EPH_LBD"/>
    <property type="match status" value="1"/>
</dbReference>
<evidence type="ECO:0000256" key="6">
    <source>
        <dbReference type="ARBA" id="ARBA00022553"/>
    </source>
</evidence>
<dbReference type="InterPro" id="IPR008266">
    <property type="entry name" value="Tyr_kinase_AS"/>
</dbReference>
<evidence type="ECO:0000256" key="18">
    <source>
        <dbReference type="ARBA" id="ARBA00023170"/>
    </source>
</evidence>
<dbReference type="PRINTS" id="PR00109">
    <property type="entry name" value="TYRKINASE"/>
</dbReference>
<feature type="region of interest" description="Disordered" evidence="25">
    <location>
        <begin position="53"/>
        <end position="94"/>
    </location>
</feature>
<dbReference type="FunFam" id="3.30.200.20:FF:000001">
    <property type="entry name" value="Ephrin type-A receptor 5"/>
    <property type="match status" value="1"/>
</dbReference>
<feature type="domain" description="Fibronectin type-III" evidence="28">
    <location>
        <begin position="712"/>
        <end position="805"/>
    </location>
</feature>
<dbReference type="SUPFAM" id="SSF56112">
    <property type="entry name" value="Protein kinase-like (PK-like)"/>
    <property type="match status" value="1"/>
</dbReference>
<keyword evidence="14" id="KW-1133">Transmembrane helix</keyword>
<dbReference type="InterPro" id="IPR027936">
    <property type="entry name" value="Eph_TM"/>
</dbReference>
<evidence type="ECO:0000256" key="13">
    <source>
        <dbReference type="ARBA" id="ARBA00022902"/>
    </source>
</evidence>
<keyword evidence="20" id="KW-0966">Cell projection</keyword>
<organism evidence="30 31">
    <name type="scientific">Takifugu flavidus</name>
    <name type="common">sansaifugu</name>
    <dbReference type="NCBI Taxonomy" id="433684"/>
    <lineage>
        <taxon>Eukaryota</taxon>
        <taxon>Metazoa</taxon>
        <taxon>Chordata</taxon>
        <taxon>Craniata</taxon>
        <taxon>Vertebrata</taxon>
        <taxon>Euteleostomi</taxon>
        <taxon>Actinopterygii</taxon>
        <taxon>Neopterygii</taxon>
        <taxon>Teleostei</taxon>
        <taxon>Neoteleostei</taxon>
        <taxon>Acanthomorphata</taxon>
        <taxon>Eupercaria</taxon>
        <taxon>Tetraodontiformes</taxon>
        <taxon>Tetradontoidea</taxon>
        <taxon>Tetraodontidae</taxon>
        <taxon>Takifugu</taxon>
    </lineage>
</organism>
<dbReference type="Gene3D" id="2.60.40.1770">
    <property type="entry name" value="ephrin a2 ectodomain"/>
    <property type="match status" value="1"/>
</dbReference>
<dbReference type="Pfam" id="PF14575">
    <property type="entry name" value="EphA2_TM"/>
    <property type="match status" value="1"/>
</dbReference>
<dbReference type="PROSITE" id="PS00791">
    <property type="entry name" value="RECEPTOR_TYR_KIN_V_2"/>
    <property type="match status" value="1"/>
</dbReference>
<keyword evidence="31" id="KW-1185">Reference proteome</keyword>
<keyword evidence="9" id="KW-0677">Repeat</keyword>
<keyword evidence="11" id="KW-0418">Kinase</keyword>
<sequence>MTMDHLLWVCSLVVPAVLAVEEPLRADLGGILFNAGAFPDVTPPPPRVRAQLRMSSPASGTRISSLISATTDGPAVPSRTRSNKDPNPGTNVAAGARRTPLFVYPAAASFCGVINDSRANETLMDSRWATTELAWTTFPESGWEEVSGYDVSMSPIRTYQVCNVQKPNQNNWLRTDFIPRKGVLRVYVELKFTVRDCASIPNIPGSCKETFNLFYYESDGDTATDASPQWRENPYVKVDTIAPDESFSKRQAARVTTKVRSFGPLSKAGFYLSFQDLGACISLISVRVFFKKCSTTIANFAVFPETATGAEATSLVIAPGACVSNAMEVSVPLKLYCNGDGEWMVPVGSCTCISGYEPSADNTQCQGTLGPTLRHESPRSARSPRLLWLLKAGEGGWRRVGINELLQSGAAYKYGKSRTAERERDKVENGEGSADNRRERCPGPRMAGREIRLKVKSMPPSSDKKLSGASATLAVSKCNFLCGLPLVNLQAATLINGVQAGRAIAVSIIALTTLAGNLSVKESVFSLGEGEGEGLMSPRHLSEKENETCFPRTFKSKFGDGSCAPCPANSHTGARGASICPCQSGFHRADSDPPESVCTTIPSAPRNVISSVNETSLSLEWEEPEDTGGRSDLVYNVVCKKCLRDRSPCTRCDDNVDIAPRRLGLRQRKVVVRNLQAHTRYSFEVQAVNGVSGKKSVPPSFSTVNITTNQAAPSAVPTVHLMRSSADTLSLSWLPPDKPNGVILDYEIKYHERGKAMSHTVTSQHSSAKVEGLRAATPYVVQVRARTVAGYGRYSNPMDFSTSLHSDPQKSVQDQLPLIVGSASAGLVVIVALVVITVVCLKKQRSGSELEYTEKLQQYSKFLCPSPELPPSVSPGVKVYIDPFTYEDPNDAVHEFAKEIDISCVKIEEVIGAGEFGEVCRGRLKQAGRREMVVAIKTLKAGYTERQRRDFLAEASIMGQFDHPNVIRLEGVLTRSCPVLIITEFMENGALDSFLRLNDGRFTMTQLVGMLRGIAAGMKYLSDLNYIHRDLAARNILVNSNLVCKVSDFGLSRFLDDTSADPTYTSSLGGKIPIRWTAPEAIAFRKFTTASDVWSYGIVMWEVVSYGERPYWDMSNQDVMTAVEQDYRLPPPMDCPMVLHQLMLECWMKERNLRPKFSRIVSTLDKLLRNAACLKMVTSSYSG</sequence>
<dbReference type="Pfam" id="PF07714">
    <property type="entry name" value="PK_Tyr_Ser-Thr"/>
    <property type="match status" value="1"/>
</dbReference>
<dbReference type="GO" id="GO:0005524">
    <property type="term" value="F:ATP binding"/>
    <property type="evidence" value="ECO:0007669"/>
    <property type="project" value="UniProtKB-UniRule"/>
</dbReference>
<evidence type="ECO:0000256" key="2">
    <source>
        <dbReference type="ARBA" id="ARBA00004279"/>
    </source>
</evidence>
<feature type="domain" description="Protein kinase" evidence="27">
    <location>
        <begin position="905"/>
        <end position="1168"/>
    </location>
</feature>
<dbReference type="Gene3D" id="2.60.40.10">
    <property type="entry name" value="Immunoglobulins"/>
    <property type="match status" value="2"/>
</dbReference>
<dbReference type="InterPro" id="IPR001426">
    <property type="entry name" value="Tyr_kinase_rcpt_V_CS"/>
</dbReference>
<keyword evidence="16" id="KW-0829">Tyrosine-protein kinase</keyword>
<evidence type="ECO:0000259" key="27">
    <source>
        <dbReference type="PROSITE" id="PS50011"/>
    </source>
</evidence>
<keyword evidence="6" id="KW-0597">Phosphoprotein</keyword>
<dbReference type="Gene3D" id="2.10.50.10">
    <property type="entry name" value="Tumor Necrosis Factor Receptor, subunit A, domain 2"/>
    <property type="match status" value="1"/>
</dbReference>
<comment type="catalytic activity">
    <reaction evidence="23">
        <text>L-tyrosyl-[protein] + ATP = O-phospho-L-tyrosyl-[protein] + ADP + H(+)</text>
        <dbReference type="Rhea" id="RHEA:10596"/>
        <dbReference type="Rhea" id="RHEA-COMP:10136"/>
        <dbReference type="Rhea" id="RHEA-COMP:20101"/>
        <dbReference type="ChEBI" id="CHEBI:15378"/>
        <dbReference type="ChEBI" id="CHEBI:30616"/>
        <dbReference type="ChEBI" id="CHEBI:46858"/>
        <dbReference type="ChEBI" id="CHEBI:61978"/>
        <dbReference type="ChEBI" id="CHEBI:456216"/>
        <dbReference type="EC" id="2.7.10.1"/>
    </reaction>
</comment>
<keyword evidence="17" id="KW-1015">Disulfide bond</keyword>
<evidence type="ECO:0000256" key="11">
    <source>
        <dbReference type="ARBA" id="ARBA00022777"/>
    </source>
</evidence>
<evidence type="ECO:0000256" key="20">
    <source>
        <dbReference type="ARBA" id="ARBA00023273"/>
    </source>
</evidence>
<evidence type="ECO:0000256" key="10">
    <source>
        <dbReference type="ARBA" id="ARBA00022741"/>
    </source>
</evidence>
<keyword evidence="19" id="KW-0325">Glycoprotein</keyword>
<evidence type="ECO:0000256" key="23">
    <source>
        <dbReference type="ARBA" id="ARBA00051243"/>
    </source>
</evidence>
<feature type="compositionally biased region" description="Polar residues" evidence="25">
    <location>
        <begin position="53"/>
        <end position="71"/>
    </location>
</feature>
<evidence type="ECO:0000256" key="5">
    <source>
        <dbReference type="ARBA" id="ARBA00022475"/>
    </source>
</evidence>
<proteinExistence type="predicted"/>
<dbReference type="EMBL" id="RHFK02000007">
    <property type="protein sequence ID" value="TWW72825.1"/>
    <property type="molecule type" value="Genomic_DNA"/>
</dbReference>
<comment type="caution">
    <text evidence="30">The sequence shown here is derived from an EMBL/GenBank/DDBJ whole genome shotgun (WGS) entry which is preliminary data.</text>
</comment>
<dbReference type="SUPFAM" id="SSF49785">
    <property type="entry name" value="Galactose-binding domain-like"/>
    <property type="match status" value="1"/>
</dbReference>
<evidence type="ECO:0000256" key="19">
    <source>
        <dbReference type="ARBA" id="ARBA00023180"/>
    </source>
</evidence>
<dbReference type="InterPro" id="IPR020635">
    <property type="entry name" value="Tyr_kinase_cat_dom"/>
</dbReference>
<dbReference type="PANTHER" id="PTHR46877">
    <property type="entry name" value="EPH RECEPTOR A5"/>
    <property type="match status" value="1"/>
</dbReference>
<dbReference type="PROSITE" id="PS00790">
    <property type="entry name" value="RECEPTOR_TYR_KIN_V_1"/>
    <property type="match status" value="1"/>
</dbReference>
<dbReference type="PANTHER" id="PTHR46877:SF6">
    <property type="entry name" value="EPHRIN TYPE-B RECEPTOR 3"/>
    <property type="match status" value="1"/>
</dbReference>
<dbReference type="SUPFAM" id="SSF49265">
    <property type="entry name" value="Fibronectin type III"/>
    <property type="match status" value="1"/>
</dbReference>
<feature type="domain" description="Fibronectin type-III" evidence="28">
    <location>
        <begin position="601"/>
        <end position="711"/>
    </location>
</feature>
<dbReference type="Proteomes" id="UP000324091">
    <property type="component" value="Chromosome 15"/>
</dbReference>
<evidence type="ECO:0000256" key="7">
    <source>
        <dbReference type="ARBA" id="ARBA00022679"/>
    </source>
</evidence>
<comment type="subcellular location">
    <subcellularLocation>
        <location evidence="1">Cell membrane</location>
        <topology evidence="1">Single-pass type I membrane protein</topology>
    </subcellularLocation>
    <subcellularLocation>
        <location evidence="2">Cell projection</location>
        <location evidence="2">Dendrite</location>
    </subcellularLocation>
</comment>
<evidence type="ECO:0000313" key="30">
    <source>
        <dbReference type="EMBL" id="TWW72825.1"/>
    </source>
</evidence>
<dbReference type="CDD" id="cd05065">
    <property type="entry name" value="PTKc_EphR_B"/>
    <property type="match status" value="1"/>
</dbReference>
<dbReference type="InterPro" id="IPR008979">
    <property type="entry name" value="Galactose-bd-like_sf"/>
</dbReference>
<dbReference type="FunFam" id="2.60.120.260:FF:000004">
    <property type="entry name" value="Ephrin type-B receptor 2"/>
    <property type="match status" value="1"/>
</dbReference>
<dbReference type="PROSITE" id="PS00109">
    <property type="entry name" value="PROTEIN_KINASE_TYR"/>
    <property type="match status" value="1"/>
</dbReference>
<dbReference type="PROSITE" id="PS50011">
    <property type="entry name" value="PROTEIN_KINASE_DOM"/>
    <property type="match status" value="1"/>
</dbReference>
<evidence type="ECO:0000259" key="28">
    <source>
        <dbReference type="PROSITE" id="PS50853"/>
    </source>
</evidence>
<dbReference type="InterPro" id="IPR000719">
    <property type="entry name" value="Prot_kinase_dom"/>
</dbReference>
<dbReference type="InterPro" id="IPR050449">
    <property type="entry name" value="Ephrin_rcpt_TKs"/>
</dbReference>
<evidence type="ECO:0000256" key="25">
    <source>
        <dbReference type="SAM" id="MobiDB-lite"/>
    </source>
</evidence>
<dbReference type="AlphaFoldDB" id="A0A5C6P0K6"/>
<keyword evidence="8" id="KW-0812">Transmembrane</keyword>
<dbReference type="GO" id="GO:0005886">
    <property type="term" value="C:plasma membrane"/>
    <property type="evidence" value="ECO:0007669"/>
    <property type="project" value="UniProtKB-SubCell"/>
</dbReference>
<dbReference type="SMART" id="SM00615">
    <property type="entry name" value="EPH_lbd"/>
    <property type="match status" value="1"/>
</dbReference>
<dbReference type="FunFam" id="2.60.40.10:FF:000041">
    <property type="entry name" value="ephrin type-A receptor 3"/>
    <property type="match status" value="1"/>
</dbReference>
<dbReference type="GO" id="GO:0007411">
    <property type="term" value="P:axon guidance"/>
    <property type="evidence" value="ECO:0007669"/>
    <property type="project" value="TreeGrafter"/>
</dbReference>
<evidence type="ECO:0000256" key="24">
    <source>
        <dbReference type="PROSITE-ProRule" id="PRU10141"/>
    </source>
</evidence>
<evidence type="ECO:0000256" key="1">
    <source>
        <dbReference type="ARBA" id="ARBA00004251"/>
    </source>
</evidence>
<evidence type="ECO:0000256" key="12">
    <source>
        <dbReference type="ARBA" id="ARBA00022840"/>
    </source>
</evidence>
<evidence type="ECO:0000256" key="14">
    <source>
        <dbReference type="ARBA" id="ARBA00022989"/>
    </source>
</evidence>
<keyword evidence="18 30" id="KW-0675">Receptor</keyword>
<dbReference type="PRINTS" id="PR00014">
    <property type="entry name" value="FNTYPEIII"/>
</dbReference>
<protein>
    <recommendedName>
        <fullName evidence="22">Ephrin type-B receptor 3</fullName>
        <ecNumber evidence="3">2.7.10.1</ecNumber>
    </recommendedName>
</protein>
<dbReference type="Gene3D" id="1.10.510.10">
    <property type="entry name" value="Transferase(Phosphotransferase) domain 1"/>
    <property type="match status" value="1"/>
</dbReference>
<dbReference type="InterPro" id="IPR036116">
    <property type="entry name" value="FN3_sf"/>
</dbReference>
<evidence type="ECO:0000256" key="22">
    <source>
        <dbReference type="ARBA" id="ARBA00040789"/>
    </source>
</evidence>
<dbReference type="PROSITE" id="PS00107">
    <property type="entry name" value="PROTEIN_KINASE_ATP"/>
    <property type="match status" value="1"/>
</dbReference>
<dbReference type="InterPro" id="IPR017441">
    <property type="entry name" value="Protein_kinase_ATP_BS"/>
</dbReference>
<feature type="region of interest" description="Disordered" evidence="25">
    <location>
        <begin position="417"/>
        <end position="444"/>
    </location>
</feature>
<dbReference type="Gene3D" id="3.30.200.20">
    <property type="entry name" value="Phosphorylase Kinase, domain 1"/>
    <property type="match status" value="1"/>
</dbReference>
<accession>A0A5C6P0K6</accession>
<keyword evidence="26" id="KW-0732">Signal</keyword>
<keyword evidence="13" id="KW-0524">Neurogenesis</keyword>
<dbReference type="Pfam" id="PF00041">
    <property type="entry name" value="fn3"/>
    <property type="match status" value="2"/>
</dbReference>
<feature type="compositionally biased region" description="Basic and acidic residues" evidence="25">
    <location>
        <begin position="418"/>
        <end position="444"/>
    </location>
</feature>
<gene>
    <name evidence="30" type="ORF">D4764_15G0002190</name>
</gene>
<dbReference type="CDD" id="cd00063">
    <property type="entry name" value="FN3"/>
    <property type="match status" value="2"/>
</dbReference>
<keyword evidence="12 24" id="KW-0067">ATP-binding</keyword>